<organism evidence="3 4">
    <name type="scientific">Rhodopirellula islandica</name>
    <dbReference type="NCBI Taxonomy" id="595434"/>
    <lineage>
        <taxon>Bacteria</taxon>
        <taxon>Pseudomonadati</taxon>
        <taxon>Planctomycetota</taxon>
        <taxon>Planctomycetia</taxon>
        <taxon>Pirellulales</taxon>
        <taxon>Pirellulaceae</taxon>
        <taxon>Rhodopirellula</taxon>
    </lineage>
</organism>
<dbReference type="Proteomes" id="UP000036367">
    <property type="component" value="Unassembled WGS sequence"/>
</dbReference>
<dbReference type="Pfam" id="PF20254">
    <property type="entry name" value="DMFA2_C"/>
    <property type="match status" value="1"/>
</dbReference>
<dbReference type="AlphaFoldDB" id="A0A0J1BEZ1"/>
<keyword evidence="1" id="KW-0812">Transmembrane</keyword>
<dbReference type="RefSeq" id="WP_201778946.1">
    <property type="nucleotide sequence ID" value="NZ_LECT01000023.1"/>
</dbReference>
<dbReference type="PATRIC" id="fig|595434.4.peg.2701"/>
<proteinExistence type="predicted"/>
<protein>
    <recommendedName>
        <fullName evidence="2">N,N-dimethylformamidase beta subunit-like C-terminal domain-containing protein</fullName>
    </recommendedName>
</protein>
<evidence type="ECO:0000256" key="1">
    <source>
        <dbReference type="SAM" id="Phobius"/>
    </source>
</evidence>
<feature type="domain" description="N,N-dimethylformamidase beta subunit-like C-terminal" evidence="2">
    <location>
        <begin position="84"/>
        <end position="476"/>
    </location>
</feature>
<dbReference type="InterPro" id="IPR046540">
    <property type="entry name" value="DMFA2_C"/>
</dbReference>
<evidence type="ECO:0000259" key="2">
    <source>
        <dbReference type="Pfam" id="PF20254"/>
    </source>
</evidence>
<comment type="caution">
    <text evidence="3">The sequence shown here is derived from an EMBL/GenBank/DDBJ whole genome shotgun (WGS) entry which is preliminary data.</text>
</comment>
<evidence type="ECO:0000313" key="4">
    <source>
        <dbReference type="Proteomes" id="UP000036367"/>
    </source>
</evidence>
<gene>
    <name evidence="3" type="ORF">RISK_002833</name>
</gene>
<dbReference type="SUPFAM" id="SSF52317">
    <property type="entry name" value="Class I glutamine amidotransferase-like"/>
    <property type="match status" value="1"/>
</dbReference>
<sequence length="498" mass="55843">MQPKIIAKHRVTIPFATRSFPWFATWFFVIGLSVLASSNTNQLMADQKLPEGLFIEGYTDQLSYVAGEEIVFHLSGTGAVSMQIDRLGAERQRVHQQDGIAVSAQRIPDRASSHGCQWPAAFRLTVPDEWKSGYYEATLTTRDQGGAFVGRNQRTAVGRLFFVVRSKTPGATSPILIQLATNTYNAYTNWGGHSLYGYHDRDGVQGNRVSFDRPIQSQFAKWELPFIQWAENSGYELEYAVNSDLEFHPEMLAKYRLVLSVGHDEYWSAPMRDHLEAFIAEGGNVAFFSGNTCCWQVRSEDHGRALTCYKQFYNMDPEFRTTDHQRLSTAWGHHLVNRPENQLTGVGFMWGGYHLSHGQFMDGSGAYDVHRPEHWVFEGTDVKQGDQIGGADTVVGYECDGCEMEWRDGLPFPTGRDGTPDSFTILGICPARWHPGDSYWYDRFPADRIGASVMGVYEQGGTVFTAGSTDWAHGLRGNSPVIEQATRNILNRLSAKSG</sequence>
<dbReference type="EMBL" id="LECT01000023">
    <property type="protein sequence ID" value="KLU05071.1"/>
    <property type="molecule type" value="Genomic_DNA"/>
</dbReference>
<keyword evidence="4" id="KW-1185">Reference proteome</keyword>
<dbReference type="InterPro" id="IPR029062">
    <property type="entry name" value="Class_I_gatase-like"/>
</dbReference>
<name>A0A0J1BEZ1_RHOIS</name>
<accession>A0A0J1BEZ1</accession>
<feature type="transmembrane region" description="Helical" evidence="1">
    <location>
        <begin position="20"/>
        <end position="38"/>
    </location>
</feature>
<dbReference type="STRING" id="595434.RISK_002833"/>
<keyword evidence="1" id="KW-0472">Membrane</keyword>
<reference evidence="3" key="1">
    <citation type="submission" date="2015-05" db="EMBL/GenBank/DDBJ databases">
        <title>Permanent draft genome of Rhodopirellula islandicus K833.</title>
        <authorList>
            <person name="Kizina J."/>
            <person name="Richter M."/>
            <person name="Glockner F.O."/>
            <person name="Harder J."/>
        </authorList>
    </citation>
    <scope>NUCLEOTIDE SEQUENCE [LARGE SCALE GENOMIC DNA]</scope>
    <source>
        <strain evidence="3">K833</strain>
    </source>
</reference>
<evidence type="ECO:0000313" key="3">
    <source>
        <dbReference type="EMBL" id="KLU05071.1"/>
    </source>
</evidence>
<keyword evidence="1" id="KW-1133">Transmembrane helix</keyword>